<dbReference type="GO" id="GO:0045148">
    <property type="term" value="F:tripeptide aminopeptidase activity"/>
    <property type="evidence" value="ECO:0007669"/>
    <property type="project" value="UniProtKB-EC"/>
</dbReference>
<sequence length="371" mass="39512">MTMTQVNKERLIEHFFDLVKIDSESGNEKAIAETLCEQLGELGFAVSKLPVPEKYTNGFNVYGRLDGELEGSIVFSAHMDTVTPGIGIEPIIEDGIIRSKGNTILGGDDKSGIAAVIEAVRCLQENNTAHKTIEVAFTVHEEGGLYGSEFFDMSYIQSDKAIVLDTGGAIGTIVTGAPGQEHIEATIIGRPAHAGLAPEEGISAAMVAADAISNMKLLRIDEETTANIGIVSGGQATNIVMPEIKIVAETRSLNEAKLTKQVSHMVETLQASADKFGAKVEIDCHRAYNAFVIADDHPAVVEVKAVFADMGIVAQTKHTGGGSDANNFNANGLPTLNLSTGMAKVHTTEEYIAVDDMVAITDFIVRYTSSK</sequence>
<evidence type="ECO:0000259" key="6">
    <source>
        <dbReference type="Pfam" id="PF07687"/>
    </source>
</evidence>
<evidence type="ECO:0000313" key="7">
    <source>
        <dbReference type="EMBL" id="CAH0525660.1"/>
    </source>
</evidence>
<dbReference type="EC" id="3.4.11.4" evidence="7"/>
<dbReference type="Gene3D" id="3.30.70.360">
    <property type="match status" value="1"/>
</dbReference>
<dbReference type="NCBIfam" id="TIGR01883">
    <property type="entry name" value="PepT-like"/>
    <property type="match status" value="1"/>
</dbReference>
<keyword evidence="3 7" id="KW-0378">Hydrolase</keyword>
<protein>
    <submittedName>
        <fullName evidence="7">Peptidase T</fullName>
        <ecNumber evidence="7">3.4.11.4</ecNumber>
    </submittedName>
</protein>
<keyword evidence="2" id="KW-0479">Metal-binding</keyword>
<dbReference type="SUPFAM" id="SSF55031">
    <property type="entry name" value="Bacterial exopeptidase dimerisation domain"/>
    <property type="match status" value="1"/>
</dbReference>
<dbReference type="EMBL" id="CAKLCM010000002">
    <property type="protein sequence ID" value="CAH0525660.1"/>
    <property type="molecule type" value="Genomic_DNA"/>
</dbReference>
<accession>A0ABN8DIM5</accession>
<name>A0ABN8DIM5_9VIBR</name>
<reference evidence="7" key="1">
    <citation type="submission" date="2021-12" db="EMBL/GenBank/DDBJ databases">
        <authorList>
            <person name="Rodrigo-Torres L."/>
            <person name="Arahal R. D."/>
            <person name="Lucena T."/>
        </authorList>
    </citation>
    <scope>NUCLEOTIDE SEQUENCE</scope>
    <source>
        <strain evidence="7">CECT 8226</strain>
    </source>
</reference>
<dbReference type="InterPro" id="IPR011650">
    <property type="entry name" value="Peptidase_M20_dimer"/>
</dbReference>
<keyword evidence="8" id="KW-1185">Reference proteome</keyword>
<dbReference type="SUPFAM" id="SSF53187">
    <property type="entry name" value="Zn-dependent exopeptidases"/>
    <property type="match status" value="1"/>
</dbReference>
<comment type="similarity">
    <text evidence="5">Belongs to the peptidase M42 family.</text>
</comment>
<organism evidence="7 8">
    <name type="scientific">Vibrio hippocampi</name>
    <dbReference type="NCBI Taxonomy" id="654686"/>
    <lineage>
        <taxon>Bacteria</taxon>
        <taxon>Pseudomonadati</taxon>
        <taxon>Pseudomonadota</taxon>
        <taxon>Gammaproteobacteria</taxon>
        <taxon>Vibrionales</taxon>
        <taxon>Vibrionaceae</taxon>
        <taxon>Vibrio</taxon>
    </lineage>
</organism>
<keyword evidence="4" id="KW-0862">Zinc</keyword>
<dbReference type="Gene3D" id="3.40.630.10">
    <property type="entry name" value="Zn peptidases"/>
    <property type="match status" value="1"/>
</dbReference>
<keyword evidence="7" id="KW-0645">Protease</keyword>
<dbReference type="PANTHER" id="PTHR42994">
    <property type="entry name" value="PEPTIDASE T"/>
    <property type="match status" value="1"/>
</dbReference>
<dbReference type="PANTHER" id="PTHR42994:SF2">
    <property type="entry name" value="PEPTIDASE"/>
    <property type="match status" value="1"/>
</dbReference>
<dbReference type="InterPro" id="IPR002933">
    <property type="entry name" value="Peptidase_M20"/>
</dbReference>
<evidence type="ECO:0000256" key="1">
    <source>
        <dbReference type="ARBA" id="ARBA00001947"/>
    </source>
</evidence>
<gene>
    <name evidence="7" type="primary">pepT_1</name>
    <name evidence="7" type="ORF">VHP8226_01188</name>
</gene>
<evidence type="ECO:0000256" key="5">
    <source>
        <dbReference type="PIRNR" id="PIRNR001123"/>
    </source>
</evidence>
<proteinExistence type="inferred from homology"/>
<evidence type="ECO:0000256" key="2">
    <source>
        <dbReference type="ARBA" id="ARBA00022723"/>
    </source>
</evidence>
<keyword evidence="7" id="KW-0031">Aminopeptidase</keyword>
<dbReference type="Pfam" id="PF01546">
    <property type="entry name" value="Peptidase_M20"/>
    <property type="match status" value="1"/>
</dbReference>
<feature type="domain" description="Peptidase M20 dimerisation" evidence="6">
    <location>
        <begin position="183"/>
        <end position="272"/>
    </location>
</feature>
<dbReference type="InterPro" id="IPR008007">
    <property type="entry name" value="Peptidase_M42"/>
</dbReference>
<comment type="caution">
    <text evidence="7">The sequence shown here is derived from an EMBL/GenBank/DDBJ whole genome shotgun (WGS) entry which is preliminary data.</text>
</comment>
<comment type="cofactor">
    <cofactor evidence="1">
        <name>Zn(2+)</name>
        <dbReference type="ChEBI" id="CHEBI:29105"/>
    </cofactor>
</comment>
<evidence type="ECO:0000256" key="4">
    <source>
        <dbReference type="ARBA" id="ARBA00022833"/>
    </source>
</evidence>
<dbReference type="InterPro" id="IPR010162">
    <property type="entry name" value="PepT-like"/>
</dbReference>
<dbReference type="Pfam" id="PF07687">
    <property type="entry name" value="M20_dimer"/>
    <property type="match status" value="1"/>
</dbReference>
<dbReference type="Proteomes" id="UP000838160">
    <property type="component" value="Unassembled WGS sequence"/>
</dbReference>
<evidence type="ECO:0000313" key="8">
    <source>
        <dbReference type="Proteomes" id="UP000838160"/>
    </source>
</evidence>
<evidence type="ECO:0000256" key="3">
    <source>
        <dbReference type="ARBA" id="ARBA00022801"/>
    </source>
</evidence>
<dbReference type="InterPro" id="IPR036264">
    <property type="entry name" value="Bact_exopeptidase_dim_dom"/>
</dbReference>
<dbReference type="PIRSF" id="PIRSF001123">
    <property type="entry name" value="PepA_GA"/>
    <property type="match status" value="1"/>
</dbReference>